<dbReference type="Proteomes" id="UP000029050">
    <property type="component" value="Unassembled WGS sequence"/>
</dbReference>
<dbReference type="InterPro" id="IPR001482">
    <property type="entry name" value="T2SS/T4SS_dom"/>
</dbReference>
<proteinExistence type="inferred from homology"/>
<dbReference type="eggNOG" id="COG4962">
    <property type="taxonomic scope" value="Bacteria"/>
</dbReference>
<reference evidence="3 4" key="1">
    <citation type="submission" date="2014-03" db="EMBL/GenBank/DDBJ databases">
        <title>Genomics of Bifidobacteria.</title>
        <authorList>
            <person name="Ventura M."/>
            <person name="Milani C."/>
            <person name="Lugli G.A."/>
        </authorList>
    </citation>
    <scope>NUCLEOTIDE SEQUENCE [LARGE SCALE GENOMIC DNA]</scope>
    <source>
        <strain evidence="3 4">LMG 21775</strain>
    </source>
</reference>
<evidence type="ECO:0000313" key="4">
    <source>
        <dbReference type="Proteomes" id="UP000029050"/>
    </source>
</evidence>
<dbReference type="EMBL" id="JGZI01000009">
    <property type="protein sequence ID" value="KFI81971.1"/>
    <property type="molecule type" value="Genomic_DNA"/>
</dbReference>
<comment type="similarity">
    <text evidence="1">Belongs to the GSP E family.</text>
</comment>
<dbReference type="CDD" id="cd01130">
    <property type="entry name" value="VirB11-like_ATPase"/>
    <property type="match status" value="1"/>
</dbReference>
<dbReference type="RefSeq" id="WP_051921694.1">
    <property type="nucleotide sequence ID" value="NZ_JGZI01000009.1"/>
</dbReference>
<dbReference type="GO" id="GO:0016887">
    <property type="term" value="F:ATP hydrolysis activity"/>
    <property type="evidence" value="ECO:0007669"/>
    <property type="project" value="InterPro"/>
</dbReference>
<dbReference type="GeneID" id="98300024"/>
<accession>A0A087CFC1</accession>
<dbReference type="InterPro" id="IPR027417">
    <property type="entry name" value="P-loop_NTPase"/>
</dbReference>
<dbReference type="OrthoDB" id="9810761at2"/>
<protein>
    <submittedName>
        <fullName evidence="3">Type II secretion system protein E</fullName>
    </submittedName>
</protein>
<evidence type="ECO:0000256" key="1">
    <source>
        <dbReference type="ARBA" id="ARBA00006611"/>
    </source>
</evidence>
<dbReference type="Gene3D" id="3.40.50.300">
    <property type="entry name" value="P-loop containing nucleotide triphosphate hydrolases"/>
    <property type="match status" value="1"/>
</dbReference>
<gene>
    <name evidence="3" type="ORF">BPSY_0819</name>
</gene>
<dbReference type="AlphaFoldDB" id="A0A087CFC1"/>
<organism evidence="3 4">
    <name type="scientific">Bifidobacterium psychraerophilum</name>
    <dbReference type="NCBI Taxonomy" id="218140"/>
    <lineage>
        <taxon>Bacteria</taxon>
        <taxon>Bacillati</taxon>
        <taxon>Actinomycetota</taxon>
        <taxon>Actinomycetes</taxon>
        <taxon>Bifidobacteriales</taxon>
        <taxon>Bifidobacteriaceae</taxon>
        <taxon>Bifidobacterium</taxon>
    </lineage>
</organism>
<evidence type="ECO:0000259" key="2">
    <source>
        <dbReference type="Pfam" id="PF00437"/>
    </source>
</evidence>
<keyword evidence="4" id="KW-1185">Reference proteome</keyword>
<dbReference type="Pfam" id="PF00437">
    <property type="entry name" value="T2SSE"/>
    <property type="match status" value="1"/>
</dbReference>
<dbReference type="PANTHER" id="PTHR30486:SF6">
    <property type="entry name" value="TYPE IV PILUS RETRACTATION ATPASE PILT"/>
    <property type="match status" value="1"/>
</dbReference>
<feature type="domain" description="Bacterial type II secretion system protein E" evidence="2">
    <location>
        <begin position="17"/>
        <end position="272"/>
    </location>
</feature>
<name>A0A087CFC1_9BIFI</name>
<dbReference type="Gene3D" id="3.30.450.90">
    <property type="match status" value="1"/>
</dbReference>
<evidence type="ECO:0000313" key="3">
    <source>
        <dbReference type="EMBL" id="KFI81971.1"/>
    </source>
</evidence>
<dbReference type="InterPro" id="IPR050921">
    <property type="entry name" value="T4SS_GSP_E_ATPase"/>
</dbReference>
<sequence length="356" mass="38653">MDSLLPISAPVTGLVFGPLDEFVRDPDVSDIAVTGDGTVWVDAGHGMRERQTRLRFRSPRILREFAVQLCSQFGQRLDDSRPIADVSTPEGIRINAVIEPLVAQGASISIRFPNRQQPDLEQLARMGMMPAVWLRTMKALVRRKASILVTGATATGKTTLLRALLAQCQPDERIITVEETRELGVLGRANHVSLVTRSANLEGAGEIDLESLIRATLRMRPDRVVLGECRGAEIVHLLRALNSGHRGGMATMHADGVARVPARLLSLGLLAGIDAQALGLLADGAFDVLVHLRTVDGVRRISHMGCLRRHRDGALLGEVLSVWKGGESVIGGAPWCRFLERWDPESAYGTGKGGRP</sequence>
<dbReference type="STRING" id="218140.BPSY_0819"/>
<dbReference type="PANTHER" id="PTHR30486">
    <property type="entry name" value="TWITCHING MOTILITY PROTEIN PILT"/>
    <property type="match status" value="1"/>
</dbReference>
<comment type="caution">
    <text evidence="3">The sequence shown here is derived from an EMBL/GenBank/DDBJ whole genome shotgun (WGS) entry which is preliminary data.</text>
</comment>
<dbReference type="SUPFAM" id="SSF52540">
    <property type="entry name" value="P-loop containing nucleoside triphosphate hydrolases"/>
    <property type="match status" value="1"/>
</dbReference>